<dbReference type="AlphaFoldDB" id="M2NGG1"/>
<name>M2NGG1_9FIRM</name>
<dbReference type="eggNOG" id="COG2723">
    <property type="taxonomic scope" value="Bacteria"/>
</dbReference>
<evidence type="ECO:0000256" key="3">
    <source>
        <dbReference type="ARBA" id="ARBA00023295"/>
    </source>
</evidence>
<dbReference type="Gene3D" id="3.20.20.80">
    <property type="entry name" value="Glycosidases"/>
    <property type="match status" value="1"/>
</dbReference>
<dbReference type="Proteomes" id="UP000011758">
    <property type="component" value="Unassembled WGS sequence"/>
</dbReference>
<dbReference type="InterPro" id="IPR017853">
    <property type="entry name" value="GH"/>
</dbReference>
<dbReference type="PANTHER" id="PTHR10353:SF296">
    <property type="entry name" value="6-PHOSPHO-BETA-GLUCOSIDASE"/>
    <property type="match status" value="1"/>
</dbReference>
<evidence type="ECO:0008006" key="7">
    <source>
        <dbReference type="Google" id="ProtNLM"/>
    </source>
</evidence>
<keyword evidence="2" id="KW-0378">Hydrolase</keyword>
<dbReference type="PRINTS" id="PR00131">
    <property type="entry name" value="GLHYDRLASE1"/>
</dbReference>
<dbReference type="GO" id="GO:0005829">
    <property type="term" value="C:cytosol"/>
    <property type="evidence" value="ECO:0007669"/>
    <property type="project" value="TreeGrafter"/>
</dbReference>
<organism evidence="5 6">
    <name type="scientific">Eggerthia catenaformis OT 569 = DSM 20559</name>
    <dbReference type="NCBI Taxonomy" id="999415"/>
    <lineage>
        <taxon>Bacteria</taxon>
        <taxon>Bacillati</taxon>
        <taxon>Bacillota</taxon>
        <taxon>Erysipelotrichia</taxon>
        <taxon>Erysipelotrichales</taxon>
        <taxon>Coprobacillaceae</taxon>
        <taxon>Eggerthia</taxon>
    </lineage>
</organism>
<dbReference type="GO" id="GO:0008422">
    <property type="term" value="F:beta-glucosidase activity"/>
    <property type="evidence" value="ECO:0007669"/>
    <property type="project" value="TreeGrafter"/>
</dbReference>
<dbReference type="SUPFAM" id="SSF51445">
    <property type="entry name" value="(Trans)glycosidases"/>
    <property type="match status" value="1"/>
</dbReference>
<evidence type="ECO:0000256" key="4">
    <source>
        <dbReference type="RuleBase" id="RU003690"/>
    </source>
</evidence>
<dbReference type="STRING" id="999415.HMPREF9943_00476"/>
<proteinExistence type="inferred from homology"/>
<dbReference type="FunFam" id="3.20.20.80:FF:000004">
    <property type="entry name" value="Beta-glucosidase 6-phospho-beta-glucosidase"/>
    <property type="match status" value="1"/>
</dbReference>
<dbReference type="EMBL" id="AGEJ01000008">
    <property type="protein sequence ID" value="EMD17323.1"/>
    <property type="molecule type" value="Genomic_DNA"/>
</dbReference>
<evidence type="ECO:0000313" key="6">
    <source>
        <dbReference type="Proteomes" id="UP000011758"/>
    </source>
</evidence>
<evidence type="ECO:0000256" key="2">
    <source>
        <dbReference type="ARBA" id="ARBA00022801"/>
    </source>
</evidence>
<dbReference type="PANTHER" id="PTHR10353">
    <property type="entry name" value="GLYCOSYL HYDROLASE"/>
    <property type="match status" value="1"/>
</dbReference>
<dbReference type="PROSITE" id="PS00653">
    <property type="entry name" value="GLYCOSYL_HYDROL_F1_2"/>
    <property type="match status" value="1"/>
</dbReference>
<dbReference type="InterPro" id="IPR001360">
    <property type="entry name" value="Glyco_hydro_1"/>
</dbReference>
<keyword evidence="6" id="KW-1185">Reference proteome</keyword>
<reference evidence="5 6" key="1">
    <citation type="submission" date="2013-02" db="EMBL/GenBank/DDBJ databases">
        <title>The Genome Sequence of Lactobacillus catenaformis F0143.</title>
        <authorList>
            <consortium name="The Broad Institute Genome Sequencing Platform"/>
            <person name="Earl A."/>
            <person name="Ward D."/>
            <person name="Feldgarden M."/>
            <person name="Gevers D."/>
            <person name="Izard J."/>
            <person name="Blanton J.M."/>
            <person name="Mathney J."/>
            <person name="Dewhirst F.E."/>
            <person name="Young S.K."/>
            <person name="Zeng Q."/>
            <person name="Gargeya S."/>
            <person name="Fitzgerald M."/>
            <person name="Haas B."/>
            <person name="Abouelleil A."/>
            <person name="Alvarado L."/>
            <person name="Arachchi H.M."/>
            <person name="Berlin A."/>
            <person name="Chapman S.B."/>
            <person name="Gearin G."/>
            <person name="Goldberg J."/>
            <person name="Griggs A."/>
            <person name="Gujja S."/>
            <person name="Hansen M."/>
            <person name="Heiman D."/>
            <person name="Howarth C."/>
            <person name="Larimer J."/>
            <person name="Lui A."/>
            <person name="MacDonald P.J.P."/>
            <person name="McCowen C."/>
            <person name="Montmayeur A."/>
            <person name="Murphy C."/>
            <person name="Neiman D."/>
            <person name="Pearson M."/>
            <person name="Priest M."/>
            <person name="Roberts A."/>
            <person name="Saif S."/>
            <person name="Shea T."/>
            <person name="Sisk P."/>
            <person name="Stolte C."/>
            <person name="Sykes S."/>
            <person name="Wortman J."/>
            <person name="Nusbaum C."/>
            <person name="Birren B."/>
        </authorList>
    </citation>
    <scope>NUCLEOTIDE SEQUENCE [LARGE SCALE GENOMIC DNA]</scope>
    <source>
        <strain evidence="5 6">OT 569</strain>
    </source>
</reference>
<sequence>MSFPSNFLWGGATAANQLEGAWREDGKGISISDISTGGSAKQSKRITPVLEEGTYYPSHEAIDHYHHFKEDIALFAEMGFKIYRFSINWTRIFPTGLEEEPNEKGLQFYEDLIDECRKYHIEPLITICHYEIPFELVKKYNGFAGRETIDCFMKYCRAVFTRYKGKVKYWLTFNEINNGTNPVGGFLALGVLNELKKPTEFQSPKDDPQIRFQALHHEFIASALAVKMAHEIDPDYKVGCMQIMATSYPLTPDPLDQVLNQQYNHRMNWFCSDVQCRGYYPSYMKRYFRENNITIYFEEGDEEILKNGPVDFYTCSYYMSFCQTVHNEKGKEVAGNMMGGTSNPYLKATDWGWQIDPVGLRFSLNEIYDRYQLPIMVVENGMGAYDKKDVDGMVHDRYRIDYLRQHIIQMNEAVEDGVDLIGYTTWGCIDLVSASTGEYAKRYGFIFVNKFDDGTGDFSRERKESFYWYKKVITTNGEDLSDIDKIELKV</sequence>
<dbReference type="GO" id="GO:0016052">
    <property type="term" value="P:carbohydrate catabolic process"/>
    <property type="evidence" value="ECO:0007669"/>
    <property type="project" value="TreeGrafter"/>
</dbReference>
<evidence type="ECO:0000256" key="1">
    <source>
        <dbReference type="ARBA" id="ARBA00010838"/>
    </source>
</evidence>
<dbReference type="BioCyc" id="ECAT999415-HMP:GTTI-486-MONOMER"/>
<dbReference type="OrthoDB" id="1637462at2"/>
<comment type="similarity">
    <text evidence="1 4">Belongs to the glycosyl hydrolase 1 family.</text>
</comment>
<evidence type="ECO:0000313" key="5">
    <source>
        <dbReference type="EMBL" id="EMD17323.1"/>
    </source>
</evidence>
<gene>
    <name evidence="5" type="ORF">HMPREF9943_00476</name>
</gene>
<comment type="caution">
    <text evidence="5">The sequence shown here is derived from an EMBL/GenBank/DDBJ whole genome shotgun (WGS) entry which is preliminary data.</text>
</comment>
<protein>
    <recommendedName>
        <fullName evidence="7">6-phospho-beta-glucosidase</fullName>
    </recommendedName>
</protein>
<keyword evidence="3" id="KW-0326">Glycosidase</keyword>
<dbReference type="RefSeq" id="WP_004801677.1">
    <property type="nucleotide sequence ID" value="NZ_KB446646.1"/>
</dbReference>
<accession>M2NGG1</accession>
<dbReference type="Pfam" id="PF00232">
    <property type="entry name" value="Glyco_hydro_1"/>
    <property type="match status" value="1"/>
</dbReference>
<dbReference type="InterPro" id="IPR033132">
    <property type="entry name" value="GH_1_N_CS"/>
</dbReference>
<dbReference type="PATRIC" id="fig|999415.3.peg.472"/>